<dbReference type="PANTHER" id="PTHR34011">
    <property type="entry name" value="PHYCOBILISOME 32.1 KDA LINKER POLYPEPTIDE, PHYCOCYANIN-ASSOCIATED, ROD 2-RELATED"/>
    <property type="match status" value="1"/>
</dbReference>
<comment type="similarity">
    <text evidence="6">Belongs to the phycobilisome linker protein family.</text>
</comment>
<dbReference type="PROSITE" id="PS51445">
    <property type="entry name" value="PBS_LINKER"/>
    <property type="match status" value="1"/>
</dbReference>
<dbReference type="GO" id="GO:0030089">
    <property type="term" value="C:phycobilisome"/>
    <property type="evidence" value="ECO:0007669"/>
    <property type="project" value="UniProtKB-UniRule"/>
</dbReference>
<evidence type="ECO:0000259" key="8">
    <source>
        <dbReference type="PROSITE" id="PS51445"/>
    </source>
</evidence>
<dbReference type="InterPro" id="IPR016470">
    <property type="entry name" value="Phycobilisome"/>
</dbReference>
<keyword evidence="4" id="KW-0793">Thylakoid</keyword>
<dbReference type="GO" id="GO:0015979">
    <property type="term" value="P:photosynthesis"/>
    <property type="evidence" value="ECO:0007669"/>
    <property type="project" value="InterPro"/>
</dbReference>
<evidence type="ECO:0000313" key="9">
    <source>
        <dbReference type="EMBL" id="OKH32163.1"/>
    </source>
</evidence>
<comment type="subcellular location">
    <subcellularLocation>
        <location evidence="1">Endomembrane system</location>
    </subcellularLocation>
</comment>
<gene>
    <name evidence="9" type="ORF">NIES2119_27035</name>
</gene>
<dbReference type="Gene3D" id="1.10.3130.20">
    <property type="entry name" value="Phycobilisome linker domain"/>
    <property type="match status" value="1"/>
</dbReference>
<dbReference type="Pfam" id="PF00427">
    <property type="entry name" value="PBS_linker_poly"/>
    <property type="match status" value="1"/>
</dbReference>
<sequence length="249" mass="28929">MSIPLLAYKPSSQNQRVAGYEVPNEDTPYIYRIEDCVDETDIQELIWAVYRQVFSEHEILKQFRQPALESQVKNRAITVRDFVRGLAKTEAFYRLVVETNSNYRVVELCLKRILGRSPYNKDEEIAWSITIATKGIGGFIDALVDSEEYQSNFGDNTVPYQRRRYKDRPFNLVTPRYADYWRDKQEDERYKWGDIGNFLDMARSIKITQVTQAPAVLTANIKIPDTTRDNKPEGTRVSINPVATFPARK</sequence>
<feature type="region of interest" description="Disordered" evidence="7">
    <location>
        <begin position="227"/>
        <end position="249"/>
    </location>
</feature>
<evidence type="ECO:0000256" key="3">
    <source>
        <dbReference type="ARBA" id="ARBA00022738"/>
    </source>
</evidence>
<dbReference type="InterPro" id="IPR038255">
    <property type="entry name" value="PBS_linker_sf"/>
</dbReference>
<dbReference type="RefSeq" id="WP_073596595.1">
    <property type="nucleotide sequence ID" value="NZ_MRCE01000042.1"/>
</dbReference>
<dbReference type="EMBL" id="MRCE01000042">
    <property type="protein sequence ID" value="OKH32163.1"/>
    <property type="molecule type" value="Genomic_DNA"/>
</dbReference>
<evidence type="ECO:0000256" key="4">
    <source>
        <dbReference type="ARBA" id="ARBA00023078"/>
    </source>
</evidence>
<organism evidence="9 10">
    <name type="scientific">[Phormidium ambiguum] IAM M-71</name>
    <dbReference type="NCBI Taxonomy" id="454136"/>
    <lineage>
        <taxon>Bacteria</taxon>
        <taxon>Bacillati</taxon>
        <taxon>Cyanobacteriota</taxon>
        <taxon>Cyanophyceae</taxon>
        <taxon>Oscillatoriophycideae</taxon>
        <taxon>Aerosakkonematales</taxon>
        <taxon>Aerosakkonemataceae</taxon>
        <taxon>Floridanema</taxon>
    </lineage>
</organism>
<dbReference type="InterPro" id="IPR001297">
    <property type="entry name" value="PBS_linker_dom"/>
</dbReference>
<dbReference type="AlphaFoldDB" id="A0A1U7I709"/>
<evidence type="ECO:0000256" key="5">
    <source>
        <dbReference type="ARBA" id="ARBA00023136"/>
    </source>
</evidence>
<keyword evidence="3 6" id="KW-0605">Phycobilisome</keyword>
<dbReference type="GO" id="GO:0012505">
    <property type="term" value="C:endomembrane system"/>
    <property type="evidence" value="ECO:0007669"/>
    <property type="project" value="UniProtKB-SubCell"/>
</dbReference>
<dbReference type="STRING" id="454136.NIES2119_27035"/>
<dbReference type="PIRSF" id="PIRSF005898">
    <property type="entry name" value="Phycobilisome_CpeC/CpcI"/>
    <property type="match status" value="1"/>
</dbReference>
<keyword evidence="5" id="KW-0472">Membrane</keyword>
<reference evidence="9 10" key="1">
    <citation type="submission" date="2016-11" db="EMBL/GenBank/DDBJ databases">
        <title>Draft Genome Sequences of Nine Cyanobacterial Strains from Diverse Habitats.</title>
        <authorList>
            <person name="Zhu T."/>
            <person name="Hou S."/>
            <person name="Lu X."/>
            <person name="Hess W.R."/>
        </authorList>
    </citation>
    <scope>NUCLEOTIDE SEQUENCE [LARGE SCALE GENOMIC DNA]</scope>
    <source>
        <strain evidence="9 10">IAM M-71</strain>
    </source>
</reference>
<evidence type="ECO:0000256" key="6">
    <source>
        <dbReference type="PROSITE-ProRule" id="PRU00775"/>
    </source>
</evidence>
<protein>
    <submittedName>
        <fullName evidence="9">Phycobilisome rod-core linker polypeptide CpcG2</fullName>
    </submittedName>
</protein>
<dbReference type="Proteomes" id="UP000185860">
    <property type="component" value="Unassembled WGS sequence"/>
</dbReference>
<feature type="domain" description="PBS-linker" evidence="8">
    <location>
        <begin position="11"/>
        <end position="189"/>
    </location>
</feature>
<evidence type="ECO:0000256" key="7">
    <source>
        <dbReference type="SAM" id="MobiDB-lite"/>
    </source>
</evidence>
<comment type="caution">
    <text evidence="9">The sequence shown here is derived from an EMBL/GenBank/DDBJ whole genome shotgun (WGS) entry which is preliminary data.</text>
</comment>
<name>A0A1U7I709_9CYAN</name>
<accession>A0A1U7I709</accession>
<keyword evidence="2" id="KW-0042">Antenna complex</keyword>
<dbReference type="OrthoDB" id="448032at2"/>
<evidence type="ECO:0000256" key="2">
    <source>
        <dbReference type="ARBA" id="ARBA00022549"/>
    </source>
</evidence>
<evidence type="ECO:0000256" key="1">
    <source>
        <dbReference type="ARBA" id="ARBA00004308"/>
    </source>
</evidence>
<proteinExistence type="inferred from homology"/>
<evidence type="ECO:0000313" key="10">
    <source>
        <dbReference type="Proteomes" id="UP000185860"/>
    </source>
</evidence>